<protein>
    <submittedName>
        <fullName evidence="10">MFS transporter</fullName>
    </submittedName>
</protein>
<proteinExistence type="inferred from homology"/>
<feature type="transmembrane region" description="Helical" evidence="8">
    <location>
        <begin position="398"/>
        <end position="422"/>
    </location>
</feature>
<dbReference type="InterPro" id="IPR020846">
    <property type="entry name" value="MFS_dom"/>
</dbReference>
<evidence type="ECO:0000256" key="7">
    <source>
        <dbReference type="ARBA" id="ARBA00023136"/>
    </source>
</evidence>
<feature type="transmembrane region" description="Helical" evidence="8">
    <location>
        <begin position="106"/>
        <end position="125"/>
    </location>
</feature>
<dbReference type="PRINTS" id="PR01036">
    <property type="entry name" value="TCRTETB"/>
</dbReference>
<dbReference type="AlphaFoldDB" id="A0A2N3LHJ8"/>
<evidence type="ECO:0000313" key="11">
    <source>
        <dbReference type="Proteomes" id="UP000233440"/>
    </source>
</evidence>
<dbReference type="GO" id="GO:0022857">
    <property type="term" value="F:transmembrane transporter activity"/>
    <property type="evidence" value="ECO:0007669"/>
    <property type="project" value="InterPro"/>
</dbReference>
<feature type="transmembrane region" description="Helical" evidence="8">
    <location>
        <begin position="442"/>
        <end position="463"/>
    </location>
</feature>
<accession>A0A2N3LHJ8</accession>
<dbReference type="SUPFAM" id="SSF103473">
    <property type="entry name" value="MFS general substrate transporter"/>
    <property type="match status" value="1"/>
</dbReference>
<dbReference type="Gene3D" id="1.20.1250.20">
    <property type="entry name" value="MFS general substrate transporter like domains"/>
    <property type="match status" value="2"/>
</dbReference>
<keyword evidence="11" id="KW-1185">Reference proteome</keyword>
<dbReference type="Proteomes" id="UP000233440">
    <property type="component" value="Unassembled WGS sequence"/>
</dbReference>
<keyword evidence="5 8" id="KW-0812">Transmembrane</keyword>
<feature type="transmembrane region" description="Helical" evidence="8">
    <location>
        <begin position="82"/>
        <end position="100"/>
    </location>
</feature>
<dbReference type="InterPro" id="IPR036259">
    <property type="entry name" value="MFS_trans_sf"/>
</dbReference>
<dbReference type="PANTHER" id="PTHR42718">
    <property type="entry name" value="MAJOR FACILITATOR SUPERFAMILY MULTIDRUG TRANSPORTER MFSC"/>
    <property type="match status" value="1"/>
</dbReference>
<feature type="transmembrane region" description="Helical" evidence="8">
    <location>
        <begin position="54"/>
        <end position="73"/>
    </location>
</feature>
<evidence type="ECO:0000256" key="4">
    <source>
        <dbReference type="ARBA" id="ARBA00022475"/>
    </source>
</evidence>
<keyword evidence="7 8" id="KW-0472">Membrane</keyword>
<dbReference type="RefSeq" id="WP_101355274.1">
    <property type="nucleotide sequence ID" value="NZ_PIQO01000013.1"/>
</dbReference>
<feature type="transmembrane region" description="Helical" evidence="8">
    <location>
        <begin position="302"/>
        <end position="324"/>
    </location>
</feature>
<evidence type="ECO:0000256" key="5">
    <source>
        <dbReference type="ARBA" id="ARBA00022692"/>
    </source>
</evidence>
<dbReference type="NCBIfam" id="TIGR00711">
    <property type="entry name" value="efflux_EmrB"/>
    <property type="match status" value="1"/>
</dbReference>
<dbReference type="CDD" id="cd17503">
    <property type="entry name" value="MFS_LmrB_MDR_like"/>
    <property type="match status" value="1"/>
</dbReference>
<dbReference type="PANTHER" id="PTHR42718:SF9">
    <property type="entry name" value="MAJOR FACILITATOR SUPERFAMILY MULTIDRUG TRANSPORTER MFSC"/>
    <property type="match status" value="1"/>
</dbReference>
<dbReference type="OrthoDB" id="9816041at2"/>
<feature type="transmembrane region" description="Helical" evidence="8">
    <location>
        <begin position="170"/>
        <end position="191"/>
    </location>
</feature>
<keyword evidence="6 8" id="KW-1133">Transmembrane helix</keyword>
<feature type="transmembrane region" description="Helical" evidence="8">
    <location>
        <begin position="359"/>
        <end position="377"/>
    </location>
</feature>
<feature type="transmembrane region" description="Helical" evidence="8">
    <location>
        <begin position="336"/>
        <end position="353"/>
    </location>
</feature>
<evidence type="ECO:0000259" key="9">
    <source>
        <dbReference type="PROSITE" id="PS50850"/>
    </source>
</evidence>
<dbReference type="InterPro" id="IPR004638">
    <property type="entry name" value="EmrB-like"/>
</dbReference>
<feature type="transmembrane region" description="Helical" evidence="8">
    <location>
        <begin position="12"/>
        <end position="34"/>
    </location>
</feature>
<comment type="similarity">
    <text evidence="2">Belongs to the major facilitator superfamily. EmrB family.</text>
</comment>
<feature type="transmembrane region" description="Helical" evidence="8">
    <location>
        <begin position="269"/>
        <end position="290"/>
    </location>
</feature>
<evidence type="ECO:0000256" key="2">
    <source>
        <dbReference type="ARBA" id="ARBA00008537"/>
    </source>
</evidence>
<evidence type="ECO:0000313" key="10">
    <source>
        <dbReference type="EMBL" id="PKR84081.1"/>
    </source>
</evidence>
<evidence type="ECO:0000256" key="8">
    <source>
        <dbReference type="SAM" id="Phobius"/>
    </source>
</evidence>
<keyword evidence="3" id="KW-0813">Transport</keyword>
<organism evidence="10 11">
    <name type="scientific">Heyndrickxia camelliae</name>
    <dbReference type="NCBI Taxonomy" id="1707093"/>
    <lineage>
        <taxon>Bacteria</taxon>
        <taxon>Bacillati</taxon>
        <taxon>Bacillota</taxon>
        <taxon>Bacilli</taxon>
        <taxon>Bacillales</taxon>
        <taxon>Bacillaceae</taxon>
        <taxon>Heyndrickxia</taxon>
    </lineage>
</organism>
<comment type="caution">
    <text evidence="10">The sequence shown here is derived from an EMBL/GenBank/DDBJ whole genome shotgun (WGS) entry which is preliminary data.</text>
</comment>
<feature type="domain" description="Major facilitator superfamily (MFS) profile" evidence="9">
    <location>
        <begin position="12"/>
        <end position="467"/>
    </location>
</feature>
<sequence length="468" mass="51138">MEISYERKIDLKLILSIIATGLMSFTGVVVETAMNVTFPTLMEQFNVGTSTVQWVTTGYLLVLAIIIPASSFLKKRFMTKHLFLFANIMFIIGTVLAATAPSFSLLLIGRILQGIGTGIALPLMYNIVLEQTPLNKLGLMMGIATLIIAVAPAAGPSLGGFIVYSFNWRMIFIVLLPILVLSFFIGLFSIRQVRPTEKVTFDWFEYVFLAIGFTCFIFAVSFAGIMGWGSFQVIGLFVLSIISLVVFYRHSKKNDAPIINLHVLQYKSFSFSVVALMLIQFICLGLGFLIPNYAQIVSGKNALVAGCILLPGCILGAILTPISGRLLDKFGAKKPILIGITFITISTLFYSIFALNMTILLFVLFYILFGIGQSFSTGNVMTNGLKQLPEKMNLDGNAVFNTIQQLAGAIGTSVVSTIVSTAQVKLPDDLAAATMLGSRNAFILLLILAFIAFFCLLRVLCYISSKKI</sequence>
<gene>
    <name evidence="10" type="ORF">CWO92_16345</name>
</gene>
<comment type="subcellular location">
    <subcellularLocation>
        <location evidence="1">Cell membrane</location>
        <topology evidence="1">Multi-pass membrane protein</topology>
    </subcellularLocation>
</comment>
<feature type="transmembrane region" description="Helical" evidence="8">
    <location>
        <begin position="137"/>
        <end position="164"/>
    </location>
</feature>
<reference evidence="10 11" key="1">
    <citation type="submission" date="2017-11" db="EMBL/GenBank/DDBJ databases">
        <title>Bacillus camelliae sp. nov., isolated from pu'er tea.</title>
        <authorList>
            <person name="Niu L."/>
        </authorList>
    </citation>
    <scope>NUCLEOTIDE SEQUENCE [LARGE SCALE GENOMIC DNA]</scope>
    <source>
        <strain evidence="10 11">7578-1</strain>
    </source>
</reference>
<dbReference type="PROSITE" id="PS50850">
    <property type="entry name" value="MFS"/>
    <property type="match status" value="1"/>
</dbReference>
<dbReference type="Pfam" id="PF07690">
    <property type="entry name" value="MFS_1"/>
    <property type="match status" value="1"/>
</dbReference>
<feature type="transmembrane region" description="Helical" evidence="8">
    <location>
        <begin position="203"/>
        <end position="225"/>
    </location>
</feature>
<evidence type="ECO:0000256" key="6">
    <source>
        <dbReference type="ARBA" id="ARBA00022989"/>
    </source>
</evidence>
<keyword evidence="4" id="KW-1003">Cell membrane</keyword>
<feature type="transmembrane region" description="Helical" evidence="8">
    <location>
        <begin position="231"/>
        <end position="248"/>
    </location>
</feature>
<dbReference type="EMBL" id="PIQO01000013">
    <property type="protein sequence ID" value="PKR84081.1"/>
    <property type="molecule type" value="Genomic_DNA"/>
</dbReference>
<dbReference type="GO" id="GO:0005886">
    <property type="term" value="C:plasma membrane"/>
    <property type="evidence" value="ECO:0007669"/>
    <property type="project" value="UniProtKB-SubCell"/>
</dbReference>
<name>A0A2N3LHJ8_9BACI</name>
<dbReference type="InterPro" id="IPR011701">
    <property type="entry name" value="MFS"/>
</dbReference>
<evidence type="ECO:0000256" key="1">
    <source>
        <dbReference type="ARBA" id="ARBA00004651"/>
    </source>
</evidence>
<evidence type="ECO:0000256" key="3">
    <source>
        <dbReference type="ARBA" id="ARBA00022448"/>
    </source>
</evidence>